<evidence type="ECO:0008006" key="4">
    <source>
        <dbReference type="Google" id="ProtNLM"/>
    </source>
</evidence>
<feature type="chain" id="PRO_5045661217" description="Lipoprotein" evidence="1">
    <location>
        <begin position="29"/>
        <end position="219"/>
    </location>
</feature>
<evidence type="ECO:0000256" key="1">
    <source>
        <dbReference type="SAM" id="SignalP"/>
    </source>
</evidence>
<reference evidence="2" key="1">
    <citation type="submission" date="2022-06" db="EMBL/GenBank/DDBJ databases">
        <title>Sneathiella actinostolidae sp. nov., isolated from a sea anemonein the Western Pacific Ocean.</title>
        <authorList>
            <person name="Wei M.J."/>
        </authorList>
    </citation>
    <scope>NUCLEOTIDE SEQUENCE</scope>
    <source>
        <strain evidence="2">PHK-P5</strain>
    </source>
</reference>
<sequence>MSRFNQHLKNLSKLGVLLAFGVLLSACAVGNKYDYKNQPIDLAASSDQKIGVSVVDQRIYIVSGEKTPDFVGLQRGGFGNPFDVSTKAGGPMADSFAFAIADGLKSRGIDAGVVIASPTSNRSEARGQVIAGDFSKYLIVYLSEWKSDTLVNVKFIYDVTAEVLDKNGGVLAVNKLDNTEVLGGDFGNPPAFAKENIPIAFQRVMKDLISDPAILDALK</sequence>
<dbReference type="EMBL" id="CP098747">
    <property type="protein sequence ID" value="USG62058.1"/>
    <property type="molecule type" value="Genomic_DNA"/>
</dbReference>
<keyword evidence="1" id="KW-0732">Signal</keyword>
<accession>A0ABY4W4U4</accession>
<protein>
    <recommendedName>
        <fullName evidence="4">Lipoprotein</fullName>
    </recommendedName>
</protein>
<evidence type="ECO:0000313" key="2">
    <source>
        <dbReference type="EMBL" id="USG62058.1"/>
    </source>
</evidence>
<gene>
    <name evidence="2" type="ORF">NBZ79_03605</name>
</gene>
<proteinExistence type="predicted"/>
<name>A0ABY4W4U4_9PROT</name>
<dbReference type="Proteomes" id="UP001056291">
    <property type="component" value="Chromosome"/>
</dbReference>
<dbReference type="RefSeq" id="WP_251935606.1">
    <property type="nucleotide sequence ID" value="NZ_CP098747.1"/>
</dbReference>
<evidence type="ECO:0000313" key="3">
    <source>
        <dbReference type="Proteomes" id="UP001056291"/>
    </source>
</evidence>
<feature type="signal peptide" evidence="1">
    <location>
        <begin position="1"/>
        <end position="28"/>
    </location>
</feature>
<dbReference type="PROSITE" id="PS51257">
    <property type="entry name" value="PROKAR_LIPOPROTEIN"/>
    <property type="match status" value="1"/>
</dbReference>
<keyword evidence="3" id="KW-1185">Reference proteome</keyword>
<organism evidence="2 3">
    <name type="scientific">Sneathiella marina</name>
    <dbReference type="NCBI Taxonomy" id="2950108"/>
    <lineage>
        <taxon>Bacteria</taxon>
        <taxon>Pseudomonadati</taxon>
        <taxon>Pseudomonadota</taxon>
        <taxon>Alphaproteobacteria</taxon>
        <taxon>Sneathiellales</taxon>
        <taxon>Sneathiellaceae</taxon>
        <taxon>Sneathiella</taxon>
    </lineage>
</organism>